<feature type="region of interest" description="Disordered" evidence="1">
    <location>
        <begin position="436"/>
        <end position="469"/>
    </location>
</feature>
<feature type="region of interest" description="Disordered" evidence="1">
    <location>
        <begin position="389"/>
        <end position="422"/>
    </location>
</feature>
<sequence>MEKCPKEIMLKIAGLLDTGSLLKSNTYILKMTLTGHRGAREIHVTDLEKLEAHGLKLEPGKQSLTISKTIKAVAPIKKFFIYVKDPRKYVLKFVTNDLRLFYAKKINLKQLTLDKRMYEAFEIAFREKRKVVKALTLDSCRIEVQPSDFRNFLLWIGPRELTICQLITTMLDECDGYVETLFFLIVVPYLDYLFLDKFRSKFQYTWEDGTDLALGVHRVHGDEGVKITGDILPPFMSILRFYNMDGMDERDFYKYLENWLAGTQKITFWRFQLCYQEYFEDENNQHQKFRARFLDRIPAKSCLVRAEPEYFEFLTLESERGGTLFINFRQVAAREKSLTWSQDRCKWPQGKSRSPGVKTDASGRKGKVAHLESRQMQVAAREKSLTWSQDRCKWPQGKSRSPGVKTDASGRKGKVAHLESRQMQVAAREKSLTWSQDRCKWPQGKSRSPGVKTDASGRKGKVAHLESRQMQVAAREKSLTWSQDRCKWPQGKSRSPGVKADASGRKGKVAHLESRQMQVAAREKSLTWSQDRCKWPQGKSRSPGVKTDASGRKGKVAHLESRQMQVAAREKSLTWSQDRCKWPQGKSRSPGVKADDDFTKTLNVRYAARMVVVRNCTALQVAAREKSLTWSQDRCKWPQGKSRSPGVKTDDDFTKTLNVRYAARMVVVRNCTLVSKWPQGKSRSPGVKADASGRKGKVAHLESRQMQVAAREKSLTWSQDRCKWPQGKSRSPGVKADDDFTKTLNVRYAARMVVVRNCTLQVAAREKSLTWSQDRCKWPQGKSRSPGVKTDDDFTKTLNVRYAARMVVVRNCTLVKQVAAREKSLTWSQGRCKWPQGKSRSPGVKTDGKSGEPSTASV</sequence>
<evidence type="ECO:0000313" key="3">
    <source>
        <dbReference type="Proteomes" id="UP001177023"/>
    </source>
</evidence>
<feature type="region of interest" description="Disordered" evidence="1">
    <location>
        <begin position="345"/>
        <end position="373"/>
    </location>
</feature>
<evidence type="ECO:0000256" key="1">
    <source>
        <dbReference type="SAM" id="MobiDB-lite"/>
    </source>
</evidence>
<reference evidence="2" key="1">
    <citation type="submission" date="2023-06" db="EMBL/GenBank/DDBJ databases">
        <authorList>
            <person name="Delattre M."/>
        </authorList>
    </citation>
    <scope>NUCLEOTIDE SEQUENCE</scope>
    <source>
        <strain evidence="2">AF72</strain>
    </source>
</reference>
<feature type="non-terminal residue" evidence="2">
    <location>
        <position position="858"/>
    </location>
</feature>
<organism evidence="2 3">
    <name type="scientific">Mesorhabditis spiculigera</name>
    <dbReference type="NCBI Taxonomy" id="96644"/>
    <lineage>
        <taxon>Eukaryota</taxon>
        <taxon>Metazoa</taxon>
        <taxon>Ecdysozoa</taxon>
        <taxon>Nematoda</taxon>
        <taxon>Chromadorea</taxon>
        <taxon>Rhabditida</taxon>
        <taxon>Rhabditina</taxon>
        <taxon>Rhabditomorpha</taxon>
        <taxon>Rhabditoidea</taxon>
        <taxon>Rhabditidae</taxon>
        <taxon>Mesorhabditinae</taxon>
        <taxon>Mesorhabditis</taxon>
    </lineage>
</organism>
<accession>A0AA36G852</accession>
<feature type="region of interest" description="Disordered" evidence="1">
    <location>
        <begin position="530"/>
        <end position="557"/>
    </location>
</feature>
<feature type="region of interest" description="Disordered" evidence="1">
    <location>
        <begin position="829"/>
        <end position="858"/>
    </location>
</feature>
<feature type="region of interest" description="Disordered" evidence="1">
    <location>
        <begin position="483"/>
        <end position="516"/>
    </location>
</feature>
<comment type="caution">
    <text evidence="2">The sequence shown here is derived from an EMBL/GenBank/DDBJ whole genome shotgun (WGS) entry which is preliminary data.</text>
</comment>
<evidence type="ECO:0000313" key="2">
    <source>
        <dbReference type="EMBL" id="CAJ0582800.1"/>
    </source>
</evidence>
<dbReference type="EMBL" id="CATQJA010002664">
    <property type="protein sequence ID" value="CAJ0582800.1"/>
    <property type="molecule type" value="Genomic_DNA"/>
</dbReference>
<keyword evidence="3" id="KW-1185">Reference proteome</keyword>
<dbReference type="AlphaFoldDB" id="A0AA36G852"/>
<protein>
    <submittedName>
        <fullName evidence="2">Uncharacterized protein</fullName>
    </submittedName>
</protein>
<proteinExistence type="predicted"/>
<gene>
    <name evidence="2" type="ORF">MSPICULIGERA_LOCUS20930</name>
</gene>
<name>A0AA36G852_9BILA</name>
<dbReference type="Proteomes" id="UP001177023">
    <property type="component" value="Unassembled WGS sequence"/>
</dbReference>